<feature type="domain" description="DUF1508" evidence="1">
    <location>
        <begin position="66"/>
        <end position="88"/>
    </location>
</feature>
<dbReference type="InterPro" id="IPR010879">
    <property type="entry name" value="DUF1508"/>
</dbReference>
<dbReference type="RefSeq" id="YP_002241854.1">
    <property type="nucleotide sequence ID" value="NC_011289.1"/>
</dbReference>
<gene>
    <name evidence="2" type="primary">67</name>
    <name evidence="2" type="ORF">RAMSEY_67</name>
</gene>
<sequence length="122" mass="14510">MTRHDRRVDVVVPPAASLPPFRVGASTTIRTTETTTHTGEPMSNRPHFYVDQWETLSKCTFWWTVSRPNGQIILTSEMYNRRSDAKRAARMFIREVFSSIVFRYYNRDGERVQENIRDWLRR</sequence>
<dbReference type="KEGG" id="vg:6940930"/>
<evidence type="ECO:0000259" key="1">
    <source>
        <dbReference type="Pfam" id="PF07411"/>
    </source>
</evidence>
<dbReference type="GeneID" id="6940930"/>
<reference evidence="3" key="1">
    <citation type="submission" date="2008-09" db="EMBL/GenBank/DDBJ databases">
        <authorList>
            <person name="Glennon S.A."/>
            <person name="Offner S."/>
            <person name="Wardell S.J."/>
            <person name="Seemueller C.M."/>
            <person name="Edgar R.H."/>
            <person name="Ko C."/>
            <person name="Lucas S."/>
            <person name="Copleland A."/>
            <person name="Lapidus A."/>
            <person name="Glavina del Rio T."/>
            <person name="Dalin E."/>
            <person name="Tice H."/>
            <person name="Bruce D."/>
            <person name="Barry K."/>
            <person name="Detter C."/>
            <person name="Green L."/>
            <person name="Pitluck S."/>
            <person name="Jacobs-Sera D."/>
            <person name="Hendrix R.W."/>
            <person name="Hatfull G.F."/>
        </authorList>
    </citation>
    <scope>NUCLEOTIDE SEQUENCE [LARGE SCALE GENOMIC DNA]</scope>
</reference>
<accession>B5U5L4</accession>
<dbReference type="Gene3D" id="3.30.160.160">
    <property type="entry name" value="YegP-like"/>
    <property type="match status" value="1"/>
</dbReference>
<dbReference type="SUPFAM" id="SSF160113">
    <property type="entry name" value="YegP-like"/>
    <property type="match status" value="1"/>
</dbReference>
<dbReference type="Proteomes" id="UP000002181">
    <property type="component" value="Segment"/>
</dbReference>
<evidence type="ECO:0000313" key="2">
    <source>
        <dbReference type="EMBL" id="ACI12679.1"/>
    </source>
</evidence>
<dbReference type="InterPro" id="IPR036913">
    <property type="entry name" value="YegP-like_sf"/>
</dbReference>
<keyword evidence="3" id="KW-1185">Reference proteome</keyword>
<dbReference type="Pfam" id="PF07411">
    <property type="entry name" value="DUF1508"/>
    <property type="match status" value="1"/>
</dbReference>
<protein>
    <recommendedName>
        <fullName evidence="1">DUF1508 domain-containing protein</fullName>
    </recommendedName>
</protein>
<proteinExistence type="predicted"/>
<dbReference type="OrthoDB" id="19543at10239"/>
<evidence type="ECO:0000313" key="3">
    <source>
        <dbReference type="Proteomes" id="UP000002181"/>
    </source>
</evidence>
<name>B5U5L4_9CAUD</name>
<organism evidence="2 3">
    <name type="scientific">Mycobacterium phage Ramsey</name>
    <dbReference type="NCBI Taxonomy" id="2914020"/>
    <lineage>
        <taxon>Viruses</taxon>
        <taxon>Duplodnaviria</taxon>
        <taxon>Heunggongvirae</taxon>
        <taxon>Uroviricota</taxon>
        <taxon>Caudoviricetes</taxon>
        <taxon>Gracegardnervirinae</taxon>
        <taxon>Cheoctovirus</taxon>
        <taxon>Cheoctovirus ramsey</taxon>
        <taxon>Mycobacterium virus Ramsey</taxon>
    </lineage>
</organism>
<dbReference type="EMBL" id="FJ174693">
    <property type="protein sequence ID" value="ACI12679.1"/>
    <property type="molecule type" value="Genomic_DNA"/>
</dbReference>